<gene>
    <name evidence="2" type="ORF">DI536_18575</name>
</gene>
<dbReference type="AlphaFoldDB" id="A0A2W5T808"/>
<feature type="transmembrane region" description="Helical" evidence="1">
    <location>
        <begin position="48"/>
        <end position="68"/>
    </location>
</feature>
<keyword evidence="1" id="KW-0472">Membrane</keyword>
<protein>
    <submittedName>
        <fullName evidence="2">Uncharacterized protein</fullName>
    </submittedName>
</protein>
<name>A0A2W5T808_9BACT</name>
<reference evidence="2 3" key="1">
    <citation type="submission" date="2017-08" db="EMBL/GenBank/DDBJ databases">
        <title>Infants hospitalized years apart are colonized by the same room-sourced microbial strains.</title>
        <authorList>
            <person name="Brooks B."/>
            <person name="Olm M.R."/>
            <person name="Firek B.A."/>
            <person name="Baker R."/>
            <person name="Thomas B.C."/>
            <person name="Morowitz M.J."/>
            <person name="Banfield J.F."/>
        </authorList>
    </citation>
    <scope>NUCLEOTIDE SEQUENCE [LARGE SCALE GENOMIC DNA]</scope>
    <source>
        <strain evidence="2">S2_003_000_R2_14</strain>
    </source>
</reference>
<comment type="caution">
    <text evidence="2">The sequence shown here is derived from an EMBL/GenBank/DDBJ whole genome shotgun (WGS) entry which is preliminary data.</text>
</comment>
<dbReference type="EMBL" id="QFQP01000015">
    <property type="protein sequence ID" value="PZR11142.1"/>
    <property type="molecule type" value="Genomic_DNA"/>
</dbReference>
<evidence type="ECO:0000256" key="1">
    <source>
        <dbReference type="SAM" id="Phobius"/>
    </source>
</evidence>
<sequence length="175" mass="19100">MKWSSCSTEAVTRGNAVDEVGGRTETRLRCSISTCALLEGGSDHYARAMIRLAVLSFSVLLAACVPAVCGRYCPDFQTLILVDAAGNPLTPTRVVDPRGEVHSCVDDDFVTCTDNRITFDQRDFAIHQLRVEAASGEVFNGDFTPTREPTGMESMGCDCIRDTRFADQTLQLRAP</sequence>
<organism evidence="2 3">
    <name type="scientific">Archangium gephyra</name>
    <dbReference type="NCBI Taxonomy" id="48"/>
    <lineage>
        <taxon>Bacteria</taxon>
        <taxon>Pseudomonadati</taxon>
        <taxon>Myxococcota</taxon>
        <taxon>Myxococcia</taxon>
        <taxon>Myxococcales</taxon>
        <taxon>Cystobacterineae</taxon>
        <taxon>Archangiaceae</taxon>
        <taxon>Archangium</taxon>
    </lineage>
</organism>
<dbReference type="Proteomes" id="UP000249061">
    <property type="component" value="Unassembled WGS sequence"/>
</dbReference>
<evidence type="ECO:0000313" key="2">
    <source>
        <dbReference type="EMBL" id="PZR11142.1"/>
    </source>
</evidence>
<accession>A0A2W5T808</accession>
<proteinExistence type="predicted"/>
<keyword evidence="1" id="KW-0812">Transmembrane</keyword>
<keyword evidence="1" id="KW-1133">Transmembrane helix</keyword>
<evidence type="ECO:0000313" key="3">
    <source>
        <dbReference type="Proteomes" id="UP000249061"/>
    </source>
</evidence>